<dbReference type="GO" id="GO:0005886">
    <property type="term" value="C:plasma membrane"/>
    <property type="evidence" value="ECO:0007669"/>
    <property type="project" value="TreeGrafter"/>
</dbReference>
<keyword evidence="4 9" id="KW-0812">Transmembrane</keyword>
<feature type="transmembrane region" description="Helical" evidence="9">
    <location>
        <begin position="361"/>
        <end position="380"/>
    </location>
</feature>
<reference evidence="10" key="1">
    <citation type="submission" date="2022-05" db="EMBL/GenBank/DDBJ databases">
        <title>Comparative Genomics of Spacecraft Associated Microbes.</title>
        <authorList>
            <person name="Tran M.T."/>
            <person name="Wright A."/>
            <person name="Seuylemezian A."/>
            <person name="Eisen J."/>
            <person name="Coil D."/>
        </authorList>
    </citation>
    <scope>NUCLEOTIDE SEQUENCE</scope>
    <source>
        <strain evidence="10">214.1.1</strain>
    </source>
</reference>
<dbReference type="InterPro" id="IPR001898">
    <property type="entry name" value="SLC13A/DASS"/>
</dbReference>
<evidence type="ECO:0000256" key="2">
    <source>
        <dbReference type="ARBA" id="ARBA00006772"/>
    </source>
</evidence>
<keyword evidence="7 9" id="KW-0472">Membrane</keyword>
<evidence type="ECO:0000256" key="3">
    <source>
        <dbReference type="ARBA" id="ARBA00020150"/>
    </source>
</evidence>
<evidence type="ECO:0000313" key="10">
    <source>
        <dbReference type="EMBL" id="MCM3712576.1"/>
    </source>
</evidence>
<evidence type="ECO:0000256" key="8">
    <source>
        <dbReference type="ARBA" id="ARBA00031174"/>
    </source>
</evidence>
<dbReference type="RefSeq" id="WP_251221453.1">
    <property type="nucleotide sequence ID" value="NZ_JAMBOL010000001.1"/>
</dbReference>
<name>A0A9X2DLC2_9BACI</name>
<protein>
    <recommendedName>
        <fullName evidence="3">Sodium-dependent dicarboxylate transporter SdcS</fullName>
    </recommendedName>
    <alternativeName>
        <fullName evidence="8">Na(+)/dicarboxylate symporter</fullName>
    </alternativeName>
</protein>
<feature type="transmembrane region" description="Helical" evidence="9">
    <location>
        <begin position="216"/>
        <end position="238"/>
    </location>
</feature>
<accession>A0A9X2DLC2</accession>
<dbReference type="EMBL" id="JAMBOL010000001">
    <property type="protein sequence ID" value="MCM3712576.1"/>
    <property type="molecule type" value="Genomic_DNA"/>
</dbReference>
<keyword evidence="11" id="KW-1185">Reference proteome</keyword>
<dbReference type="GO" id="GO:1905039">
    <property type="term" value="P:carboxylic acid transmembrane transport"/>
    <property type="evidence" value="ECO:0007669"/>
    <property type="project" value="UniProtKB-ARBA"/>
</dbReference>
<comment type="caution">
    <text evidence="10">The sequence shown here is derived from an EMBL/GenBank/DDBJ whole genome shotgun (WGS) entry which is preliminary data.</text>
</comment>
<evidence type="ECO:0000256" key="7">
    <source>
        <dbReference type="ARBA" id="ARBA00023136"/>
    </source>
</evidence>
<dbReference type="GO" id="GO:0015293">
    <property type="term" value="F:symporter activity"/>
    <property type="evidence" value="ECO:0007669"/>
    <property type="project" value="UniProtKB-KW"/>
</dbReference>
<dbReference type="PANTHER" id="PTHR10283:SF82">
    <property type="entry name" value="SOLUTE CARRIER FAMILY 13 MEMBER 2"/>
    <property type="match status" value="1"/>
</dbReference>
<feature type="transmembrane region" description="Helical" evidence="9">
    <location>
        <begin position="443"/>
        <end position="466"/>
    </location>
</feature>
<evidence type="ECO:0000256" key="6">
    <source>
        <dbReference type="ARBA" id="ARBA00022989"/>
    </source>
</evidence>
<evidence type="ECO:0000256" key="9">
    <source>
        <dbReference type="SAM" id="Phobius"/>
    </source>
</evidence>
<feature type="transmembrane region" description="Helical" evidence="9">
    <location>
        <begin position="322"/>
        <end position="340"/>
    </location>
</feature>
<dbReference type="NCBIfam" id="TIGR00785">
    <property type="entry name" value="dass"/>
    <property type="match status" value="1"/>
</dbReference>
<sequence length="475" mass="52388">MIETKQQMKHALKSFRPDLVFYLSNSVSWLLLFFLPIEHALMFVVLVFALSGWALGTWPQPIISLGILLYLELVGISDFAQGLEGYAQSFVWLLVSTFIIASAFESTGLGRRIALSIFSIVKGNATASIGLVILALTILSFLIPTGAGRIAMILPVCVGLIEVVRKNGDNPAYAKSVLLGVTFTSSFMSFALITGSSSSVYAASTIQLMTGFDWNYLYWFIVNVPLALTMLLVLWLVLMWRYPIKLDHWSKGRAYIKEKLGEMGSVTINEKKLLTISLFMLAGWMTEPFHGYSVAMVAMFSAVLSCLPLFGVQQWKQASSAINWNIIILFGAAYALADAMQTNGTADWIAQGLVAYIPPQSPLLAAIVMLVLVTVFRLGFANMLGVTAVFLPLTISLAEALAINPVWLAQIVIITCSFGYFLPTQSPANLMTFALNRYSKADLFQVGIVLFIVTVPIMFLFAFFYWPLIGLSPYR</sequence>
<dbReference type="PANTHER" id="PTHR10283">
    <property type="entry name" value="SOLUTE CARRIER FAMILY 13 MEMBER"/>
    <property type="match status" value="1"/>
</dbReference>
<feature type="transmembrane region" description="Helical" evidence="9">
    <location>
        <begin position="177"/>
        <end position="196"/>
    </location>
</feature>
<keyword evidence="5" id="KW-0813">Transport</keyword>
<evidence type="ECO:0000256" key="4">
    <source>
        <dbReference type="ARBA" id="ARBA00022692"/>
    </source>
</evidence>
<keyword evidence="6 9" id="KW-1133">Transmembrane helix</keyword>
<evidence type="ECO:0000256" key="5">
    <source>
        <dbReference type="ARBA" id="ARBA00022847"/>
    </source>
</evidence>
<dbReference type="GO" id="GO:0008514">
    <property type="term" value="F:organic anion transmembrane transporter activity"/>
    <property type="evidence" value="ECO:0007669"/>
    <property type="project" value="UniProtKB-ARBA"/>
</dbReference>
<gene>
    <name evidence="10" type="ORF">M3202_00645</name>
</gene>
<evidence type="ECO:0000256" key="1">
    <source>
        <dbReference type="ARBA" id="ARBA00004141"/>
    </source>
</evidence>
<comment type="similarity">
    <text evidence="2">Belongs to the SLC13A/DASS transporter (TC 2.A.47) family. NADC subfamily.</text>
</comment>
<feature type="transmembrane region" description="Helical" evidence="9">
    <location>
        <begin position="125"/>
        <end position="143"/>
    </location>
</feature>
<organism evidence="10 11">
    <name type="scientific">Halalkalibacter oceani</name>
    <dbReference type="NCBI Taxonomy" id="1653776"/>
    <lineage>
        <taxon>Bacteria</taxon>
        <taxon>Bacillati</taxon>
        <taxon>Bacillota</taxon>
        <taxon>Bacilli</taxon>
        <taxon>Bacillales</taxon>
        <taxon>Bacillaceae</taxon>
        <taxon>Halalkalibacter</taxon>
    </lineage>
</organism>
<feature type="transmembrane region" description="Helical" evidence="9">
    <location>
        <begin position="27"/>
        <end position="50"/>
    </location>
</feature>
<dbReference type="AlphaFoldDB" id="A0A9X2DLC2"/>
<proteinExistence type="inferred from homology"/>
<feature type="transmembrane region" description="Helical" evidence="9">
    <location>
        <begin position="400"/>
        <end position="422"/>
    </location>
</feature>
<evidence type="ECO:0000313" key="11">
    <source>
        <dbReference type="Proteomes" id="UP001139179"/>
    </source>
</evidence>
<comment type="subcellular location">
    <subcellularLocation>
        <location evidence="1">Membrane</location>
        <topology evidence="1">Multi-pass membrane protein</topology>
    </subcellularLocation>
</comment>
<feature type="transmembrane region" description="Helical" evidence="9">
    <location>
        <begin position="289"/>
        <end position="310"/>
    </location>
</feature>
<keyword evidence="5" id="KW-0769">Symport</keyword>
<dbReference type="Proteomes" id="UP001139179">
    <property type="component" value="Unassembled WGS sequence"/>
</dbReference>
<feature type="transmembrane region" description="Helical" evidence="9">
    <location>
        <begin position="86"/>
        <end position="104"/>
    </location>
</feature>
<dbReference type="Pfam" id="PF00939">
    <property type="entry name" value="Na_sulph_symp"/>
    <property type="match status" value="1"/>
</dbReference>